<reference evidence="2 3" key="1">
    <citation type="submission" date="2019-11" db="EMBL/GenBank/DDBJ databases">
        <title>Pedobacter sp. HMF7647 Genome sequencing and assembly.</title>
        <authorList>
            <person name="Kang H."/>
            <person name="Kim H."/>
            <person name="Joh K."/>
        </authorList>
    </citation>
    <scope>NUCLEOTIDE SEQUENCE [LARGE SCALE GENOMIC DNA]</scope>
    <source>
        <strain evidence="2 3">HMF7647</strain>
    </source>
</reference>
<dbReference type="EMBL" id="WVHT01000011">
    <property type="protein sequence ID" value="MXV52901.1"/>
    <property type="molecule type" value="Genomic_DNA"/>
</dbReference>
<evidence type="ECO:0000259" key="1">
    <source>
        <dbReference type="SMART" id="SM00867"/>
    </source>
</evidence>
<organism evidence="2 3">
    <name type="scientific">Hufsiella arboris</name>
    <dbReference type="NCBI Taxonomy" id="2695275"/>
    <lineage>
        <taxon>Bacteria</taxon>
        <taxon>Pseudomonadati</taxon>
        <taxon>Bacteroidota</taxon>
        <taxon>Sphingobacteriia</taxon>
        <taxon>Sphingobacteriales</taxon>
        <taxon>Sphingobacteriaceae</taxon>
        <taxon>Hufsiella</taxon>
    </lineage>
</organism>
<dbReference type="AlphaFoldDB" id="A0A7K1YET6"/>
<dbReference type="Gene3D" id="2.40.128.110">
    <property type="entry name" value="Lipid/polyisoprenoid-binding, YceI-like"/>
    <property type="match status" value="1"/>
</dbReference>
<dbReference type="PANTHER" id="PTHR34406:SF1">
    <property type="entry name" value="PROTEIN YCEI"/>
    <property type="match status" value="1"/>
</dbReference>
<protein>
    <submittedName>
        <fullName evidence="2">YceI family protein</fullName>
    </submittedName>
</protein>
<evidence type="ECO:0000313" key="3">
    <source>
        <dbReference type="Proteomes" id="UP000466586"/>
    </source>
</evidence>
<dbReference type="InterPro" id="IPR036761">
    <property type="entry name" value="TTHA0802/YceI-like_sf"/>
</dbReference>
<dbReference type="Pfam" id="PF04264">
    <property type="entry name" value="YceI"/>
    <property type="match status" value="1"/>
</dbReference>
<dbReference type="SMART" id="SM00867">
    <property type="entry name" value="YceI"/>
    <property type="match status" value="1"/>
</dbReference>
<dbReference type="Proteomes" id="UP000466586">
    <property type="component" value="Unassembled WGS sequence"/>
</dbReference>
<name>A0A7K1YET6_9SPHI</name>
<dbReference type="PANTHER" id="PTHR34406">
    <property type="entry name" value="PROTEIN YCEI"/>
    <property type="match status" value="1"/>
</dbReference>
<evidence type="ECO:0000313" key="2">
    <source>
        <dbReference type="EMBL" id="MXV52901.1"/>
    </source>
</evidence>
<dbReference type="PROSITE" id="PS51257">
    <property type="entry name" value="PROKAR_LIPOPROTEIN"/>
    <property type="match status" value="1"/>
</dbReference>
<dbReference type="InterPro" id="IPR007372">
    <property type="entry name" value="Lipid/polyisoprenoid-bd_YceI"/>
</dbReference>
<gene>
    <name evidence="2" type="ORF">GS399_18155</name>
</gene>
<accession>A0A7K1YET6</accession>
<sequence>MKHLKLLALILITVVSGTSCKKHQNTKKAVYQLADSSVAGWKGFLKTGYFNEGTIKVSGSDIETDERGHIRSGSFRMPLSSLQNNNLPTDELKHMLIHHLQSADFFNMALHPEISFVITSASFVTSAPTQDQYVINGNLTILGKTKPVTFPAKINLADNKITIEAQFEINRLDWGITYASDDTLPDDQFINPKIAISLNLNGIKSMQF</sequence>
<dbReference type="RefSeq" id="WP_160846082.1">
    <property type="nucleotide sequence ID" value="NZ_WVHT01000011.1"/>
</dbReference>
<comment type="caution">
    <text evidence="2">The sequence shown here is derived from an EMBL/GenBank/DDBJ whole genome shotgun (WGS) entry which is preliminary data.</text>
</comment>
<dbReference type="SUPFAM" id="SSF101874">
    <property type="entry name" value="YceI-like"/>
    <property type="match status" value="1"/>
</dbReference>
<proteinExistence type="predicted"/>
<keyword evidence="3" id="KW-1185">Reference proteome</keyword>
<feature type="domain" description="Lipid/polyisoprenoid-binding YceI-like" evidence="1">
    <location>
        <begin position="30"/>
        <end position="203"/>
    </location>
</feature>